<dbReference type="EMBL" id="KN832915">
    <property type="protein sequence ID" value="KIM92602.1"/>
    <property type="molecule type" value="Genomic_DNA"/>
</dbReference>
<dbReference type="Proteomes" id="UP000054321">
    <property type="component" value="Unassembled WGS sequence"/>
</dbReference>
<dbReference type="InterPro" id="IPR050300">
    <property type="entry name" value="GDXG_lipolytic_enzyme"/>
</dbReference>
<reference evidence="4" key="2">
    <citation type="submission" date="2015-01" db="EMBL/GenBank/DDBJ databases">
        <title>Evolutionary Origins and Diversification of the Mycorrhizal Mutualists.</title>
        <authorList>
            <consortium name="DOE Joint Genome Institute"/>
            <consortium name="Mycorrhizal Genomics Consortium"/>
            <person name="Kohler A."/>
            <person name="Kuo A."/>
            <person name="Nagy L.G."/>
            <person name="Floudas D."/>
            <person name="Copeland A."/>
            <person name="Barry K.W."/>
            <person name="Cichocki N."/>
            <person name="Veneault-Fourrey C."/>
            <person name="LaButti K."/>
            <person name="Lindquist E.A."/>
            <person name="Lipzen A."/>
            <person name="Lundell T."/>
            <person name="Morin E."/>
            <person name="Murat C."/>
            <person name="Riley R."/>
            <person name="Ohm R."/>
            <person name="Sun H."/>
            <person name="Tunlid A."/>
            <person name="Henrissat B."/>
            <person name="Grigoriev I.V."/>
            <person name="Hibbett D.S."/>
            <person name="Martin F."/>
        </authorList>
    </citation>
    <scope>NUCLEOTIDE SEQUENCE [LARGE SCALE GENOMIC DNA]</scope>
    <source>
        <strain evidence="4">Zn</strain>
    </source>
</reference>
<dbReference type="PANTHER" id="PTHR48081">
    <property type="entry name" value="AB HYDROLASE SUPERFAMILY PROTEIN C4A8.06C"/>
    <property type="match status" value="1"/>
</dbReference>
<gene>
    <name evidence="3" type="ORF">OIDMADRAFT_139372</name>
</gene>
<dbReference type="GO" id="GO:0016787">
    <property type="term" value="F:hydrolase activity"/>
    <property type="evidence" value="ECO:0007669"/>
    <property type="project" value="UniProtKB-KW"/>
</dbReference>
<dbReference type="PANTHER" id="PTHR48081:SF8">
    <property type="entry name" value="ALPHA_BETA HYDROLASE FOLD-3 DOMAIN-CONTAINING PROTEIN-RELATED"/>
    <property type="match status" value="1"/>
</dbReference>
<feature type="domain" description="Alpha/beta hydrolase fold-3" evidence="2">
    <location>
        <begin position="71"/>
        <end position="278"/>
    </location>
</feature>
<protein>
    <recommendedName>
        <fullName evidence="2">Alpha/beta hydrolase fold-3 domain-containing protein</fullName>
    </recommendedName>
</protein>
<dbReference type="InterPro" id="IPR029058">
    <property type="entry name" value="AB_hydrolase_fold"/>
</dbReference>
<dbReference type="Gene3D" id="3.40.50.1820">
    <property type="entry name" value="alpha/beta hydrolase"/>
    <property type="match status" value="1"/>
</dbReference>
<feature type="non-terminal residue" evidence="3">
    <location>
        <position position="1"/>
    </location>
</feature>
<evidence type="ECO:0000256" key="1">
    <source>
        <dbReference type="ARBA" id="ARBA00022801"/>
    </source>
</evidence>
<dbReference type="STRING" id="913774.A0A0C3CSJ0"/>
<dbReference type="SUPFAM" id="SSF53474">
    <property type="entry name" value="alpha/beta-Hydrolases"/>
    <property type="match status" value="1"/>
</dbReference>
<dbReference type="AlphaFoldDB" id="A0A0C3CSJ0"/>
<dbReference type="OrthoDB" id="408631at2759"/>
<evidence type="ECO:0000313" key="4">
    <source>
        <dbReference type="Proteomes" id="UP000054321"/>
    </source>
</evidence>
<evidence type="ECO:0000313" key="3">
    <source>
        <dbReference type="EMBL" id="KIM92602.1"/>
    </source>
</evidence>
<reference evidence="3 4" key="1">
    <citation type="submission" date="2014-04" db="EMBL/GenBank/DDBJ databases">
        <authorList>
            <consortium name="DOE Joint Genome Institute"/>
            <person name="Kuo A."/>
            <person name="Martino E."/>
            <person name="Perotto S."/>
            <person name="Kohler A."/>
            <person name="Nagy L.G."/>
            <person name="Floudas D."/>
            <person name="Copeland A."/>
            <person name="Barry K.W."/>
            <person name="Cichocki N."/>
            <person name="Veneault-Fourrey C."/>
            <person name="LaButti K."/>
            <person name="Lindquist E.A."/>
            <person name="Lipzen A."/>
            <person name="Lundell T."/>
            <person name="Morin E."/>
            <person name="Murat C."/>
            <person name="Sun H."/>
            <person name="Tunlid A."/>
            <person name="Henrissat B."/>
            <person name="Grigoriev I.V."/>
            <person name="Hibbett D.S."/>
            <person name="Martin F."/>
            <person name="Nordberg H.P."/>
            <person name="Cantor M.N."/>
            <person name="Hua S.X."/>
        </authorList>
    </citation>
    <scope>NUCLEOTIDE SEQUENCE [LARGE SCALE GENOMIC DNA]</scope>
    <source>
        <strain evidence="3 4">Zn</strain>
    </source>
</reference>
<organism evidence="3 4">
    <name type="scientific">Oidiodendron maius (strain Zn)</name>
    <dbReference type="NCBI Taxonomy" id="913774"/>
    <lineage>
        <taxon>Eukaryota</taxon>
        <taxon>Fungi</taxon>
        <taxon>Dikarya</taxon>
        <taxon>Ascomycota</taxon>
        <taxon>Pezizomycotina</taxon>
        <taxon>Leotiomycetes</taxon>
        <taxon>Leotiomycetes incertae sedis</taxon>
        <taxon>Myxotrichaceae</taxon>
        <taxon>Oidiodendron</taxon>
    </lineage>
</organism>
<name>A0A0C3CSJ0_OIDMZ</name>
<dbReference type="HOGENOM" id="CLU_012494_6_3_1"/>
<proteinExistence type="predicted"/>
<accession>A0A0C3CSJ0</accession>
<dbReference type="InParanoid" id="A0A0C3CSJ0"/>
<evidence type="ECO:0000259" key="2">
    <source>
        <dbReference type="Pfam" id="PF07859"/>
    </source>
</evidence>
<keyword evidence="1" id="KW-0378">Hydrolase</keyword>
<keyword evidence="4" id="KW-1185">Reference proteome</keyword>
<dbReference type="Pfam" id="PF07859">
    <property type="entry name" value="Abhydrolase_3"/>
    <property type="match status" value="1"/>
</dbReference>
<dbReference type="InterPro" id="IPR013094">
    <property type="entry name" value="AB_hydrolase_3"/>
</dbReference>
<sequence>LEETLGSRPILEKDVETIRAASSQIIVALKPLYPKSPSSLKIDDRELSNGNRVRIYTPLGVSQGLLPMSISYHSGGWSSGDLEGEHATCLHIAQKLPIIVVSANYRLGPEYKAPIALNDAVDALLWAYESANSFGGDRSKMIAAGGSAGGNLALAVTLRLLDKNIIAGVAALVPFTVHPDAVPTKYKANYKSYSESIDTPIINKRSMEIFQEAYGANPHDECFSVLLNSRMKEFPPTYLVSCGKDPLRDDAYLLKYELDSHGVRNKLDYYDGLPHYFWIFPQLSQTSQFLENLINGFRFILQ</sequence>